<keyword evidence="2" id="KW-1185">Reference proteome</keyword>
<evidence type="ECO:0000313" key="1">
    <source>
        <dbReference type="EMBL" id="AKN81006.1"/>
    </source>
</evidence>
<dbReference type="Proteomes" id="UP000297030">
    <property type="component" value="Segment"/>
</dbReference>
<organism evidence="1 2">
    <name type="scientific">Lonomia obliqua multiple nucleopolyhedrovirus</name>
    <dbReference type="NCBI Taxonomy" id="134394"/>
    <lineage>
        <taxon>Viruses</taxon>
        <taxon>Viruses incertae sedis</taxon>
        <taxon>Naldaviricetes</taxon>
        <taxon>Lefavirales</taxon>
        <taxon>Baculoviridae</taxon>
        <taxon>Alphabaculovirus</taxon>
        <taxon>Alphabaculovirus lonobliquae</taxon>
        <taxon>Lonomia obliqua nucleopolyhedrovirus</taxon>
    </lineage>
</organism>
<dbReference type="GeneID" id="40526747"/>
<reference evidence="1 2" key="1">
    <citation type="submission" date="2015-02" db="EMBL/GenBank/DDBJ databases">
        <title>Complete genome of a baculovirus isolated from a medical interest larvae: lLonomia obliqua (Lepidoptera: Saturniidae).</title>
        <authorList>
            <person name="Clara A.-S.W."/>
            <person name="Daniel A.-A.M.P."/>
            <person name="Miguel A.S."/>
            <person name="Jhon F.E.A."/>
            <person name="Fabricio M.S."/>
            <person name="Jose W.L.C."/>
            <person name="Bergmann R.M."/>
            <person name="Fernando M.L."/>
        </authorList>
    </citation>
    <scope>NUCLEOTIDE SEQUENCE [LARGE SCALE GENOMIC DNA]</scope>
    <source>
        <strain evidence="1">SP/2000</strain>
    </source>
</reference>
<gene>
    <name evidence="1" type="primary">Orf-115</name>
</gene>
<protein>
    <submittedName>
        <fullName evidence="1">Uncharacterized protein</fullName>
    </submittedName>
</protein>
<dbReference type="EMBL" id="KP763670">
    <property type="protein sequence ID" value="AKN81006.1"/>
    <property type="molecule type" value="Genomic_DNA"/>
</dbReference>
<sequence length="480" mass="56929">MAPTQALLRAIKNGQEYKIMDLSTTCDNNRKYMAQLDNYNLWRDLSRQCYSRLDFMRIFNNKLDWKIISQNTLDIVTGVKFKNYLIWSEVSKQRYLSSNFILTFGDLLDMEIICKNYKNLSVDVQKKFASKLKWNKVIATHFIKEEWFKEPTVIILTTISFTKLKHLGAIIKNPEYMDKINLELYMQEPNRISDSLIIYCLQEGRVGELRNIASSINWSEHMIVFDKYPGFVGTLYDDWKCIEKWSSSNAPSLYYIRHMFNVPQFKEEFYKDFVKTDYWCRLLQYTVTSYHEPSIVFNLMVFHNYSSYTDWHVLQQSDSFEKIEVLSTLPYVSYDITTIGSGSIDDNRIWKKYSIYLKGSDYWTDKEPTEIASPVIPLNMTVREAYEKMRLIEPCASREEHETANKCNCIFKTNQDKEHLLNWELMSANQPVCPFNKQHLLNINAYTYRTKNSLLQRRNLQEYGDASNEYMNVNCFLINI</sequence>
<proteinExistence type="predicted"/>
<evidence type="ECO:0000313" key="2">
    <source>
        <dbReference type="Proteomes" id="UP000297030"/>
    </source>
</evidence>
<dbReference type="RefSeq" id="YP_009666477.1">
    <property type="nucleotide sequence ID" value="NC_043520.1"/>
</dbReference>
<dbReference type="KEGG" id="vg:40526747"/>
<accession>A0A126FC75</accession>
<name>A0A126FC75_9ABAC</name>